<organism evidence="7 8">
    <name type="scientific">Ricinus communis</name>
    <name type="common">Castor bean</name>
    <dbReference type="NCBI Taxonomy" id="3988"/>
    <lineage>
        <taxon>Eukaryota</taxon>
        <taxon>Viridiplantae</taxon>
        <taxon>Streptophyta</taxon>
        <taxon>Embryophyta</taxon>
        <taxon>Tracheophyta</taxon>
        <taxon>Spermatophyta</taxon>
        <taxon>Magnoliopsida</taxon>
        <taxon>eudicotyledons</taxon>
        <taxon>Gunneridae</taxon>
        <taxon>Pentapetalae</taxon>
        <taxon>rosids</taxon>
        <taxon>fabids</taxon>
        <taxon>Malpighiales</taxon>
        <taxon>Euphorbiaceae</taxon>
        <taxon>Acalyphoideae</taxon>
        <taxon>Acalypheae</taxon>
        <taxon>Ricinus</taxon>
    </lineage>
</organism>
<dbReference type="GO" id="GO:0009908">
    <property type="term" value="P:flower development"/>
    <property type="evidence" value="ECO:0007669"/>
    <property type="project" value="UniProtKB-KW"/>
</dbReference>
<keyword evidence="8" id="KW-1185">Reference proteome</keyword>
<evidence type="ECO:0000256" key="1">
    <source>
        <dbReference type="ARBA" id="ARBA00008956"/>
    </source>
</evidence>
<dbReference type="Proteomes" id="UP000008311">
    <property type="component" value="Unassembled WGS sequence"/>
</dbReference>
<dbReference type="FunCoup" id="B9SSS8">
    <property type="interactions" value="341"/>
</dbReference>
<keyword evidence="3 5" id="KW-0221">Differentiation</keyword>
<comment type="similarity">
    <text evidence="1 5">Belongs to the Frigida family.</text>
</comment>
<dbReference type="AlphaFoldDB" id="B9SSS8"/>
<dbReference type="Pfam" id="PF07899">
    <property type="entry name" value="Frigida"/>
    <property type="match status" value="1"/>
</dbReference>
<evidence type="ECO:0000313" key="8">
    <source>
        <dbReference type="Proteomes" id="UP000008311"/>
    </source>
</evidence>
<dbReference type="eggNOG" id="ENOG502QUKS">
    <property type="taxonomic scope" value="Eukaryota"/>
</dbReference>
<dbReference type="PANTHER" id="PTHR31791:SF47">
    <property type="entry name" value="INACTIVE FRIGIDA-LIKE PROTEIN 2"/>
    <property type="match status" value="1"/>
</dbReference>
<proteinExistence type="inferred from homology"/>
<feature type="region of interest" description="Disordered" evidence="6">
    <location>
        <begin position="361"/>
        <end position="414"/>
    </location>
</feature>
<feature type="compositionally biased region" description="Basic residues" evidence="6">
    <location>
        <begin position="397"/>
        <end position="410"/>
    </location>
</feature>
<name>B9SSS8_RICCO</name>
<keyword evidence="4 5" id="KW-0287">Flowering</keyword>
<sequence length="491" mass="55152">MSSSNSTQMTTLKTIESALNLIDIKKQTLKRAYDDLQSHSSLLSSFSLSWSDLDSHFTSVQTALTRRFLRLQSTRPGPETVQPEPVQDNPTRKALVPFCEKMDGRGLRDYISEHSREREAIRAELVGLMGLVSDPGEMILDAMEGFYLSKSKGDRDVDLYRLRKSCLDLLEVLSEIKPKPKFSDEVKIKAKNLAFEWKEKVSLNGDSPSEALGFLNLIVAFELKDMFDDVNELLNYFVVIARFKQATVLARDIGLGDKINDLVQKLIDSGKQLLAVKFIFEFGLTDKFQPAPLLRDHLKESKEFTDKVCKEEKNSVKAQNEARSREVNALKSVLRYIDEHNLEFDYPHLDLEKRIEMLEKQKADRKVAAPSPDNRPRQQPKKQQLSKKQQQHQGKQQAKKQQLKGNKRPRMAMLPGPAAVPISIAGPSSAGASAGPYGLAGAGMCFPGNPSPVRAHPYSSNSHMSSSYYDRSAAFGGYGFPPQYCPGYYPQ</sequence>
<evidence type="ECO:0000256" key="4">
    <source>
        <dbReference type="ARBA" id="ARBA00023089"/>
    </source>
</evidence>
<accession>B9SSS8</accession>
<dbReference type="STRING" id="3988.B9SSS8"/>
<evidence type="ECO:0000256" key="3">
    <source>
        <dbReference type="ARBA" id="ARBA00022782"/>
    </source>
</evidence>
<dbReference type="EMBL" id="EQ974117">
    <property type="protein sequence ID" value="EEF33358.1"/>
    <property type="molecule type" value="Genomic_DNA"/>
</dbReference>
<dbReference type="InterPro" id="IPR012474">
    <property type="entry name" value="Frigida"/>
</dbReference>
<evidence type="ECO:0000256" key="2">
    <source>
        <dbReference type="ARBA" id="ARBA00022473"/>
    </source>
</evidence>
<evidence type="ECO:0000313" key="7">
    <source>
        <dbReference type="EMBL" id="EEF33358.1"/>
    </source>
</evidence>
<gene>
    <name evidence="7" type="ORF">RCOM_0047170</name>
</gene>
<dbReference type="GO" id="GO:0030154">
    <property type="term" value="P:cell differentiation"/>
    <property type="evidence" value="ECO:0007669"/>
    <property type="project" value="UniProtKB-KW"/>
</dbReference>
<protein>
    <recommendedName>
        <fullName evidence="5">FRIGIDA-like protein</fullName>
    </recommendedName>
</protein>
<reference evidence="8" key="1">
    <citation type="journal article" date="2010" name="Nat. Biotechnol.">
        <title>Draft genome sequence of the oilseed species Ricinus communis.</title>
        <authorList>
            <person name="Chan A.P."/>
            <person name="Crabtree J."/>
            <person name="Zhao Q."/>
            <person name="Lorenzi H."/>
            <person name="Orvis J."/>
            <person name="Puiu D."/>
            <person name="Melake-Berhan A."/>
            <person name="Jones K.M."/>
            <person name="Redman J."/>
            <person name="Chen G."/>
            <person name="Cahoon E.B."/>
            <person name="Gedil M."/>
            <person name="Stanke M."/>
            <person name="Haas B.J."/>
            <person name="Wortman J.R."/>
            <person name="Fraser-Liggett C.M."/>
            <person name="Ravel J."/>
            <person name="Rabinowicz P.D."/>
        </authorList>
    </citation>
    <scope>NUCLEOTIDE SEQUENCE [LARGE SCALE GENOMIC DNA]</scope>
    <source>
        <strain evidence="8">cv. Hale</strain>
    </source>
</reference>
<evidence type="ECO:0000256" key="6">
    <source>
        <dbReference type="SAM" id="MobiDB-lite"/>
    </source>
</evidence>
<keyword evidence="2 5" id="KW-0217">Developmental protein</keyword>
<feature type="compositionally biased region" description="Low complexity" evidence="6">
    <location>
        <begin position="381"/>
        <end position="396"/>
    </location>
</feature>
<dbReference type="PANTHER" id="PTHR31791">
    <property type="entry name" value="FRIGIDA-LIKE PROTEIN 3-RELATED"/>
    <property type="match status" value="1"/>
</dbReference>
<dbReference type="InParanoid" id="B9SSS8"/>
<evidence type="ECO:0000256" key="5">
    <source>
        <dbReference type="RuleBase" id="RU364012"/>
    </source>
</evidence>